<dbReference type="GO" id="GO:0000166">
    <property type="term" value="F:nucleotide binding"/>
    <property type="evidence" value="ECO:0007669"/>
    <property type="project" value="InterPro"/>
</dbReference>
<dbReference type="SUPFAM" id="SSF55347">
    <property type="entry name" value="Glyceraldehyde-3-phosphate dehydrogenase-like, C-terminal domain"/>
    <property type="match status" value="1"/>
</dbReference>
<protein>
    <submittedName>
        <fullName evidence="4">Gfo/Idh/MocA family oxidoreductase</fullName>
    </submittedName>
</protein>
<dbReference type="Proteomes" id="UP001139365">
    <property type="component" value="Unassembled WGS sequence"/>
</dbReference>
<dbReference type="AlphaFoldDB" id="A0AAE3K0V7"/>
<dbReference type="Gene3D" id="3.40.50.720">
    <property type="entry name" value="NAD(P)-binding Rossmann-like Domain"/>
    <property type="match status" value="1"/>
</dbReference>
<dbReference type="InterPro" id="IPR036291">
    <property type="entry name" value="NAD(P)-bd_dom_sf"/>
</dbReference>
<gene>
    <name evidence="4" type="ORF">MR241_09050</name>
</gene>
<accession>A0AAE3K0V7</accession>
<dbReference type="Pfam" id="PF22725">
    <property type="entry name" value="GFO_IDH_MocA_C3"/>
    <property type="match status" value="1"/>
</dbReference>
<reference evidence="4 5" key="1">
    <citation type="submission" date="2022-03" db="EMBL/GenBank/DDBJ databases">
        <title>Metagenome-assembled genomes from swine fecal metagenomes.</title>
        <authorList>
            <person name="Holman D.B."/>
            <person name="Kommadath A."/>
        </authorList>
    </citation>
    <scope>NUCLEOTIDE SEQUENCE [LARGE SCALE GENOMIC DNA]</scope>
    <source>
        <strain evidence="4">SUG147</strain>
    </source>
</reference>
<dbReference type="InterPro" id="IPR050463">
    <property type="entry name" value="Gfo/Idh/MocA_oxidrdct_glycsds"/>
</dbReference>
<evidence type="ECO:0000313" key="4">
    <source>
        <dbReference type="EMBL" id="MCI5756422.1"/>
    </source>
</evidence>
<dbReference type="GO" id="GO:0016491">
    <property type="term" value="F:oxidoreductase activity"/>
    <property type="evidence" value="ECO:0007669"/>
    <property type="project" value="UniProtKB-KW"/>
</dbReference>
<feature type="domain" description="Gfo/Idh/MocA-like oxidoreductase N-terminal" evidence="2">
    <location>
        <begin position="5"/>
        <end position="127"/>
    </location>
</feature>
<evidence type="ECO:0000259" key="3">
    <source>
        <dbReference type="Pfam" id="PF22725"/>
    </source>
</evidence>
<keyword evidence="1" id="KW-0560">Oxidoreductase</keyword>
<dbReference type="InterPro" id="IPR000683">
    <property type="entry name" value="Gfo/Idh/MocA-like_OxRdtase_N"/>
</dbReference>
<evidence type="ECO:0000256" key="1">
    <source>
        <dbReference type="ARBA" id="ARBA00023002"/>
    </source>
</evidence>
<evidence type="ECO:0000259" key="2">
    <source>
        <dbReference type="Pfam" id="PF01408"/>
    </source>
</evidence>
<dbReference type="Gene3D" id="3.30.360.10">
    <property type="entry name" value="Dihydrodipicolinate Reductase, domain 2"/>
    <property type="match status" value="1"/>
</dbReference>
<organism evidence="4 5">
    <name type="scientific">Candidatus Colimorpha enterica</name>
    <dbReference type="NCBI Taxonomy" id="3083063"/>
    <lineage>
        <taxon>Bacteria</taxon>
        <taxon>Pseudomonadati</taxon>
        <taxon>Bacteroidota</taxon>
        <taxon>Bacteroidia</taxon>
        <taxon>Bacteroidales</taxon>
        <taxon>Candidatus Colimorpha</taxon>
    </lineage>
</organism>
<feature type="domain" description="GFO/IDH/MocA-like oxidoreductase" evidence="3">
    <location>
        <begin position="136"/>
        <end position="254"/>
    </location>
</feature>
<name>A0AAE3K0V7_9BACT</name>
<dbReference type="Pfam" id="PF01408">
    <property type="entry name" value="GFO_IDH_MocA"/>
    <property type="match status" value="1"/>
</dbReference>
<dbReference type="SUPFAM" id="SSF51735">
    <property type="entry name" value="NAD(P)-binding Rossmann-fold domains"/>
    <property type="match status" value="1"/>
</dbReference>
<evidence type="ECO:0000313" key="5">
    <source>
        <dbReference type="Proteomes" id="UP001139365"/>
    </source>
</evidence>
<dbReference type="PANTHER" id="PTHR43818:SF11">
    <property type="entry name" value="BCDNA.GH03377"/>
    <property type="match status" value="1"/>
</dbReference>
<dbReference type="InterPro" id="IPR055170">
    <property type="entry name" value="GFO_IDH_MocA-like_dom"/>
</dbReference>
<sequence length="340" mass="38193">MRKVRIAQIGTSRFSHGLYIFESLKNQPDIFEIAGYALPENERENFPGQTGCFDGYREMTVDEIMNDPTIEAVAVETEEKYLTKYAKTAAEHGKHVHMEKPGGLSLNDFEGLIGKMKKSGKVFHTGYMYRCNPAVREVLRQVRSGELGEIISVEAQMNCSEPADLRKWLSEFPGGMMFFLGCHVVDLVFSIMGKPDRVIPYNRRTGKDGIGSEDFGMALFEYKNGISIVKANASEVGGFARRQLVVVGTKATVELKPLEIFTDSGTVTDVSIYRKADDWWDPGEKSRSGNFGRYDVMMKEFAEFVAGEAVNQYTYDYELELYRILLECCGVGSEGEGEKQ</sequence>
<dbReference type="EMBL" id="JALEMU010000153">
    <property type="protein sequence ID" value="MCI5756422.1"/>
    <property type="molecule type" value="Genomic_DNA"/>
</dbReference>
<comment type="caution">
    <text evidence="4">The sequence shown here is derived from an EMBL/GenBank/DDBJ whole genome shotgun (WGS) entry which is preliminary data.</text>
</comment>
<proteinExistence type="predicted"/>
<dbReference type="PANTHER" id="PTHR43818">
    <property type="entry name" value="BCDNA.GH03377"/>
    <property type="match status" value="1"/>
</dbReference>